<dbReference type="EMBL" id="VCEB01000005">
    <property type="protein sequence ID" value="KAB0377215.1"/>
    <property type="molecule type" value="Genomic_DNA"/>
</dbReference>
<dbReference type="FunFam" id="3.80.10.10:FF:000435">
    <property type="entry name" value="Uncharacterized protein"/>
    <property type="match status" value="1"/>
</dbReference>
<name>A0A5N3XV87_MUNRE</name>
<dbReference type="SUPFAM" id="SSF52047">
    <property type="entry name" value="RNI-like"/>
    <property type="match status" value="1"/>
</dbReference>
<dbReference type="GO" id="GO:0043066">
    <property type="term" value="P:negative regulation of apoptotic process"/>
    <property type="evidence" value="ECO:0007669"/>
    <property type="project" value="InterPro"/>
</dbReference>
<dbReference type="PIRSF" id="PIRSF038286">
    <property type="entry name" value="PRAME"/>
    <property type="match status" value="1"/>
</dbReference>
<organism evidence="4 5">
    <name type="scientific">Muntiacus reevesi</name>
    <name type="common">Reeves' muntjac</name>
    <name type="synonym">Cervus reevesi</name>
    <dbReference type="NCBI Taxonomy" id="9886"/>
    <lineage>
        <taxon>Eukaryota</taxon>
        <taxon>Metazoa</taxon>
        <taxon>Chordata</taxon>
        <taxon>Craniata</taxon>
        <taxon>Vertebrata</taxon>
        <taxon>Euteleostomi</taxon>
        <taxon>Mammalia</taxon>
        <taxon>Eutheria</taxon>
        <taxon>Laurasiatheria</taxon>
        <taxon>Artiodactyla</taxon>
        <taxon>Ruminantia</taxon>
        <taxon>Pecora</taxon>
        <taxon>Cervidae</taxon>
        <taxon>Muntiacinae</taxon>
        <taxon>Muntiacus</taxon>
    </lineage>
</organism>
<dbReference type="Proteomes" id="UP000326062">
    <property type="component" value="Chromosome 5"/>
</dbReference>
<dbReference type="GO" id="GO:0045596">
    <property type="term" value="P:negative regulation of cell differentiation"/>
    <property type="evidence" value="ECO:0007669"/>
    <property type="project" value="InterPro"/>
</dbReference>
<protein>
    <recommendedName>
        <fullName evidence="6">Melanoma antigen preferentially expressed in tumors-like</fullName>
    </recommendedName>
</protein>
<dbReference type="InterPro" id="IPR032675">
    <property type="entry name" value="LRR_dom_sf"/>
</dbReference>
<dbReference type="InterPro" id="IPR026271">
    <property type="entry name" value="PRAME"/>
</dbReference>
<keyword evidence="3" id="KW-0677">Repeat</keyword>
<comment type="caution">
    <text evidence="4">The sequence shown here is derived from an EMBL/GenBank/DDBJ whole genome shotgun (WGS) entry which is preliminary data.</text>
</comment>
<gene>
    <name evidence="4" type="ORF">FD755_011659</name>
</gene>
<dbReference type="GO" id="GO:0008284">
    <property type="term" value="P:positive regulation of cell population proliferation"/>
    <property type="evidence" value="ECO:0007669"/>
    <property type="project" value="InterPro"/>
</dbReference>
<evidence type="ECO:0008006" key="6">
    <source>
        <dbReference type="Google" id="ProtNLM"/>
    </source>
</evidence>
<dbReference type="GO" id="GO:0045892">
    <property type="term" value="P:negative regulation of DNA-templated transcription"/>
    <property type="evidence" value="ECO:0007669"/>
    <property type="project" value="InterPro"/>
</dbReference>
<dbReference type="InterPro" id="IPR050694">
    <property type="entry name" value="LRRC14/PRAME"/>
</dbReference>
<evidence type="ECO:0000256" key="3">
    <source>
        <dbReference type="ARBA" id="ARBA00022737"/>
    </source>
</evidence>
<evidence type="ECO:0000313" key="4">
    <source>
        <dbReference type="EMBL" id="KAB0377215.1"/>
    </source>
</evidence>
<proteinExistence type="inferred from homology"/>
<reference evidence="4 5" key="1">
    <citation type="submission" date="2019-06" db="EMBL/GenBank/DDBJ databases">
        <title>Discovery of a novel chromosome fission-fusion reversal in muntjac.</title>
        <authorList>
            <person name="Mudd A.B."/>
            <person name="Bredeson J.V."/>
            <person name="Baum R."/>
            <person name="Hockemeyer D."/>
            <person name="Rokhsar D.S."/>
        </authorList>
    </citation>
    <scope>NUCLEOTIDE SEQUENCE [LARGE SCALE GENOMIC DNA]</scope>
    <source>
        <strain evidence="4">UCam_UCB_Mr</strain>
        <tissue evidence="4">Fibroblast cell line</tissue>
    </source>
</reference>
<dbReference type="PANTHER" id="PTHR14224:SF19">
    <property type="entry name" value="PRAME FAMILY MEMBER 11-RELATED"/>
    <property type="match status" value="1"/>
</dbReference>
<accession>A0A5N3XV87</accession>
<dbReference type="AlphaFoldDB" id="A0A5N3XV87"/>
<keyword evidence="5" id="KW-1185">Reference proteome</keyword>
<evidence type="ECO:0000256" key="1">
    <source>
        <dbReference type="ARBA" id="ARBA00009608"/>
    </source>
</evidence>
<keyword evidence="2" id="KW-0433">Leucine-rich repeat</keyword>
<evidence type="ECO:0000256" key="2">
    <source>
        <dbReference type="ARBA" id="ARBA00022614"/>
    </source>
</evidence>
<dbReference type="PANTHER" id="PTHR14224">
    <property type="entry name" value="SIMILAR TO PREFERENTIALLY EXPRESSED ANTIGEN IN MELANOMA-LIKE 3"/>
    <property type="match status" value="1"/>
</dbReference>
<dbReference type="GO" id="GO:0005737">
    <property type="term" value="C:cytoplasm"/>
    <property type="evidence" value="ECO:0007669"/>
    <property type="project" value="TreeGrafter"/>
</dbReference>
<comment type="similarity">
    <text evidence="1">Belongs to the PRAME family.</text>
</comment>
<evidence type="ECO:0000313" key="5">
    <source>
        <dbReference type="Proteomes" id="UP000326062"/>
    </source>
</evidence>
<dbReference type="Gene3D" id="3.80.10.10">
    <property type="entry name" value="Ribonuclease Inhibitor"/>
    <property type="match status" value="1"/>
</dbReference>
<sequence length="496" mass="56782">MLRRFSFSFFPRCVNVRLWMSAQNPLRLQNLAGKSLLTDEALAISALEYLPIELFPPLFMEAFCGRHRKTLKALVQAWPFVRLPLGDLMQTPHLGTLQAVLDGLDVLLAQKDQPRRCKLRVLDLRNSGQDFWRMWSGSKIHVSSSSSMVPGTVDSLRAEKPLAPFEVFIELHLKERSMDGFLTYLLKWVEERKASIHLCCKRLKILSFPMENILKVLSMVRLDCIQELHVNCTWYLPTLAMFAPLLGQISKVQRLLISHIHLPAPMEQDKQHVVKITSQFLRMHHLRDLHLESPFYLEGCLDQMLRCLMTPLDTLTITRCLLTDSDLTHLSQSPKISQLKGLNLSGVTMTYSSPELLPTLLQKVSATLQELYLEQCGIRDFHLEFLLPALSLCIQLTSFSLRGNFLSMATMEKMLRHTSGMLSLSRELYTVPQESLSCQGILQPSRLAQCRTELLEILKDLGRPRTIWICFTPCPRCGDNTFYHPEPITYSSNTLT</sequence>